<dbReference type="Gene3D" id="1.25.40.20">
    <property type="entry name" value="Ankyrin repeat-containing domain"/>
    <property type="match status" value="2"/>
</dbReference>
<organism evidence="6">
    <name type="scientific">Micromonas pusilla (strain CCMP1545)</name>
    <name type="common">Picoplanktonic green alga</name>
    <dbReference type="NCBI Taxonomy" id="564608"/>
    <lineage>
        <taxon>Eukaryota</taxon>
        <taxon>Viridiplantae</taxon>
        <taxon>Chlorophyta</taxon>
        <taxon>Mamiellophyceae</taxon>
        <taxon>Mamiellales</taxon>
        <taxon>Mamiellaceae</taxon>
        <taxon>Micromonas</taxon>
    </lineage>
</organism>
<reference evidence="5 6" key="1">
    <citation type="journal article" date="2009" name="Science">
        <title>Green evolution and dynamic adaptations revealed by genomes of the marine picoeukaryotes Micromonas.</title>
        <authorList>
            <person name="Worden A.Z."/>
            <person name="Lee J.H."/>
            <person name="Mock T."/>
            <person name="Rouze P."/>
            <person name="Simmons M.P."/>
            <person name="Aerts A.L."/>
            <person name="Allen A.E."/>
            <person name="Cuvelier M.L."/>
            <person name="Derelle E."/>
            <person name="Everett M.V."/>
            <person name="Foulon E."/>
            <person name="Grimwood J."/>
            <person name="Gundlach H."/>
            <person name="Henrissat B."/>
            <person name="Napoli C."/>
            <person name="McDonald S.M."/>
            <person name="Parker M.S."/>
            <person name="Rombauts S."/>
            <person name="Salamov A."/>
            <person name="Von Dassow P."/>
            <person name="Badger J.H."/>
            <person name="Coutinho P.M."/>
            <person name="Demir E."/>
            <person name="Dubchak I."/>
            <person name="Gentemann C."/>
            <person name="Eikrem W."/>
            <person name="Gready J.E."/>
            <person name="John U."/>
            <person name="Lanier W."/>
            <person name="Lindquist E.A."/>
            <person name="Lucas S."/>
            <person name="Mayer K.F."/>
            <person name="Moreau H."/>
            <person name="Not F."/>
            <person name="Otillar R."/>
            <person name="Panaud O."/>
            <person name="Pangilinan J."/>
            <person name="Paulsen I."/>
            <person name="Piegu B."/>
            <person name="Poliakov A."/>
            <person name="Robbens S."/>
            <person name="Schmutz J."/>
            <person name="Toulza E."/>
            <person name="Wyss T."/>
            <person name="Zelensky A."/>
            <person name="Zhou K."/>
            <person name="Armbrust E.V."/>
            <person name="Bhattacharya D."/>
            <person name="Goodenough U.W."/>
            <person name="Van de Peer Y."/>
            <person name="Grigoriev I.V."/>
        </authorList>
    </citation>
    <scope>NUCLEOTIDE SEQUENCE [LARGE SCALE GENOMIC DNA]</scope>
    <source>
        <strain evidence="5 6">CCMP1545</strain>
    </source>
</reference>
<feature type="compositionally biased region" description="Basic residues" evidence="4">
    <location>
        <begin position="209"/>
        <end position="219"/>
    </location>
</feature>
<feature type="repeat" description="ANK" evidence="3">
    <location>
        <begin position="11"/>
        <end position="43"/>
    </location>
</feature>
<proteinExistence type="predicted"/>
<dbReference type="InterPro" id="IPR036770">
    <property type="entry name" value="Ankyrin_rpt-contain_sf"/>
</dbReference>
<dbReference type="OMA" id="GHTSACE"/>
<feature type="region of interest" description="Disordered" evidence="4">
    <location>
        <begin position="181"/>
        <end position="219"/>
    </location>
</feature>
<evidence type="ECO:0000313" key="6">
    <source>
        <dbReference type="Proteomes" id="UP000001876"/>
    </source>
</evidence>
<dbReference type="eggNOG" id="KOG4177">
    <property type="taxonomic scope" value="Eukaryota"/>
</dbReference>
<dbReference type="AlphaFoldDB" id="C1MXX2"/>
<name>C1MXX2_MICPC</name>
<keyword evidence="1" id="KW-0677">Repeat</keyword>
<dbReference type="SUPFAM" id="SSF48403">
    <property type="entry name" value="Ankyrin repeat"/>
    <property type="match status" value="1"/>
</dbReference>
<dbReference type="PANTHER" id="PTHR24126:SF14">
    <property type="entry name" value="ANK_REP_REGION DOMAIN-CONTAINING PROTEIN"/>
    <property type="match status" value="1"/>
</dbReference>
<accession>C1MXX2</accession>
<dbReference type="GeneID" id="9685904"/>
<feature type="compositionally biased region" description="Gly residues" evidence="4">
    <location>
        <begin position="182"/>
        <end position="199"/>
    </location>
</feature>
<gene>
    <name evidence="5" type="ORF">MICPUCDRAFT_60320</name>
</gene>
<protein>
    <submittedName>
        <fullName evidence="5">Predicted protein</fullName>
    </submittedName>
</protein>
<evidence type="ECO:0000256" key="1">
    <source>
        <dbReference type="ARBA" id="ARBA00022737"/>
    </source>
</evidence>
<feature type="repeat" description="ANK" evidence="3">
    <location>
        <begin position="123"/>
        <end position="155"/>
    </location>
</feature>
<feature type="repeat" description="ANK" evidence="3">
    <location>
        <begin position="83"/>
        <end position="115"/>
    </location>
</feature>
<evidence type="ECO:0000256" key="4">
    <source>
        <dbReference type="SAM" id="MobiDB-lite"/>
    </source>
</evidence>
<dbReference type="KEGG" id="mpp:MICPUCDRAFT_60320"/>
<keyword evidence="2 3" id="KW-0040">ANK repeat</keyword>
<dbReference type="STRING" id="564608.C1MXX2"/>
<dbReference type="Proteomes" id="UP000001876">
    <property type="component" value="Unassembled WGS sequence"/>
</dbReference>
<evidence type="ECO:0000256" key="3">
    <source>
        <dbReference type="PROSITE-ProRule" id="PRU00023"/>
    </source>
</evidence>
<dbReference type="Pfam" id="PF12796">
    <property type="entry name" value="Ank_2"/>
    <property type="match status" value="2"/>
</dbReference>
<dbReference type="InterPro" id="IPR002110">
    <property type="entry name" value="Ankyrin_rpt"/>
</dbReference>
<keyword evidence="6" id="KW-1185">Reference proteome</keyword>
<dbReference type="PROSITE" id="PS50297">
    <property type="entry name" value="ANK_REP_REGION"/>
    <property type="match status" value="2"/>
</dbReference>
<evidence type="ECO:0000313" key="5">
    <source>
        <dbReference type="EMBL" id="EEH55541.1"/>
    </source>
</evidence>
<dbReference type="OrthoDB" id="7729168at2759"/>
<evidence type="ECO:0000256" key="2">
    <source>
        <dbReference type="ARBA" id="ARBA00023043"/>
    </source>
</evidence>
<dbReference type="EMBL" id="GG663742">
    <property type="protein sequence ID" value="EEH55541.1"/>
    <property type="molecule type" value="Genomic_DNA"/>
</dbReference>
<dbReference type="SMART" id="SM00248">
    <property type="entry name" value="ANK"/>
    <property type="match status" value="3"/>
</dbReference>
<dbReference type="RefSeq" id="XP_003060772.1">
    <property type="nucleotide sequence ID" value="XM_003060726.1"/>
</dbReference>
<dbReference type="PANTHER" id="PTHR24126">
    <property type="entry name" value="ANKYRIN REPEAT, PH AND SEC7 DOMAIN CONTAINING PROTEIN SECG-RELATED"/>
    <property type="match status" value="1"/>
</dbReference>
<dbReference type="PROSITE" id="PS50088">
    <property type="entry name" value="ANK_REPEAT"/>
    <property type="match status" value="3"/>
</dbReference>
<sequence length="219" mass="22095">MGADVDARDRSGATPLFLAAEGGRVDALRALLDGGAEIAARNNLGENANYIAALKGCRLTSKMLISECEAAGARWQDAAWYGDGWTPLHAAACANRVDVANDVLAAAASAKDGNVVVAAANRYGATSLHIASLLGSAPLTDALLRSGAPASARDGNGMRPIDVAMREGHVAVCELLRAATKEGGGGGGGGGGDADGPGGAPREEASAPPRRRRRRGRAS</sequence>